<dbReference type="Pfam" id="PF00939">
    <property type="entry name" value="Na_sulph_symp"/>
    <property type="match status" value="1"/>
</dbReference>
<feature type="transmembrane region" description="Helical" evidence="5">
    <location>
        <begin position="180"/>
        <end position="204"/>
    </location>
</feature>
<gene>
    <name evidence="6" type="ORF">C8D90_101623</name>
</gene>
<keyword evidence="7" id="KW-1185">Reference proteome</keyword>
<evidence type="ECO:0000256" key="3">
    <source>
        <dbReference type="ARBA" id="ARBA00022989"/>
    </source>
</evidence>
<dbReference type="PANTHER" id="PTHR43652:SF2">
    <property type="entry name" value="BASIC AMINO ACID ANTIPORTER YFCC-RELATED"/>
    <property type="match status" value="1"/>
</dbReference>
<name>A0A370R429_9GAMM</name>
<dbReference type="PANTHER" id="PTHR43652">
    <property type="entry name" value="BASIC AMINO ACID ANTIPORTER YFCC-RELATED"/>
    <property type="match status" value="1"/>
</dbReference>
<evidence type="ECO:0000313" key="7">
    <source>
        <dbReference type="Proteomes" id="UP000254848"/>
    </source>
</evidence>
<feature type="transmembrane region" description="Helical" evidence="5">
    <location>
        <begin position="90"/>
        <end position="109"/>
    </location>
</feature>
<feature type="transmembrane region" description="Helical" evidence="5">
    <location>
        <begin position="249"/>
        <end position="271"/>
    </location>
</feature>
<dbReference type="GO" id="GO:0005886">
    <property type="term" value="C:plasma membrane"/>
    <property type="evidence" value="ECO:0007669"/>
    <property type="project" value="TreeGrafter"/>
</dbReference>
<feature type="transmembrane region" description="Helical" evidence="5">
    <location>
        <begin position="400"/>
        <end position="425"/>
    </location>
</feature>
<protein>
    <submittedName>
        <fullName evidence="6">Anion transporter</fullName>
    </submittedName>
</protein>
<dbReference type="InterPro" id="IPR001898">
    <property type="entry name" value="SLC13A/DASS"/>
</dbReference>
<evidence type="ECO:0000256" key="1">
    <source>
        <dbReference type="ARBA" id="ARBA00004141"/>
    </source>
</evidence>
<comment type="subcellular location">
    <subcellularLocation>
        <location evidence="1">Membrane</location>
        <topology evidence="1">Multi-pass membrane protein</topology>
    </subcellularLocation>
</comment>
<evidence type="ECO:0000256" key="4">
    <source>
        <dbReference type="ARBA" id="ARBA00023136"/>
    </source>
</evidence>
<comment type="caution">
    <text evidence="6">The sequence shown here is derived from an EMBL/GenBank/DDBJ whole genome shotgun (WGS) entry which is preliminary data.</text>
</comment>
<feature type="transmembrane region" description="Helical" evidence="5">
    <location>
        <begin position="322"/>
        <end position="348"/>
    </location>
</feature>
<dbReference type="Proteomes" id="UP000254848">
    <property type="component" value="Unassembled WGS sequence"/>
</dbReference>
<dbReference type="InterPro" id="IPR051679">
    <property type="entry name" value="DASS-Related_Transporters"/>
</dbReference>
<keyword evidence="3 5" id="KW-1133">Transmembrane helix</keyword>
<evidence type="ECO:0000256" key="5">
    <source>
        <dbReference type="SAM" id="Phobius"/>
    </source>
</evidence>
<evidence type="ECO:0000313" key="6">
    <source>
        <dbReference type="EMBL" id="RDK97178.1"/>
    </source>
</evidence>
<keyword evidence="2 5" id="KW-0812">Transmembrane</keyword>
<dbReference type="OrthoDB" id="5460483at2"/>
<feature type="transmembrane region" description="Helical" evidence="5">
    <location>
        <begin position="139"/>
        <end position="160"/>
    </location>
</feature>
<keyword evidence="4 5" id="KW-0472">Membrane</keyword>
<proteinExistence type="predicted"/>
<dbReference type="GO" id="GO:0022857">
    <property type="term" value="F:transmembrane transporter activity"/>
    <property type="evidence" value="ECO:0007669"/>
    <property type="project" value="InterPro"/>
</dbReference>
<feature type="transmembrane region" description="Helical" evidence="5">
    <location>
        <begin position="283"/>
        <end position="302"/>
    </location>
</feature>
<sequence length="429" mass="45957">MSELALTGILTVVIVGLWATGKLPEYYVALLFFCVAMLTKIAPAPVVFSGFASSAFWLILSGFILAAALRKSGLADWLAYRFLPVMSGSWLRMVAGVVVLSWLLAFLMPSNMARITLLMPVVMALADQAGVASDARGRIGLALAVGLGTFELSASILPANVPNMIMIGAMESGYGAHITYLPYLLLHAPVIGVMKGIVLTFIIYKLFPTRMEKKTFDATYPPLTAVQKRLGAILLVTVMLWVSEGVHGIAPAWVGLGAACLCLLPRAGFLTSEEFAAGVNVRSCIYVAGIIGLTAVVTINGLGDWMGNQLIHIMPDTRDSPFLAYLSNTFIAGALSFAVTANGVPALFTPLAQSLSEITSLPLMTVLMTQVIGYSTPFIPYQAPPLVIAMAIGRVPLREGIRVCTILALVTYLFLVPMNYVWFAITGWI</sequence>
<reference evidence="6 7" key="1">
    <citation type="submission" date="2018-07" db="EMBL/GenBank/DDBJ databases">
        <title>Genomic Encyclopedia of Type Strains, Phase IV (KMG-IV): sequencing the most valuable type-strain genomes for metagenomic binning, comparative biology and taxonomic classification.</title>
        <authorList>
            <person name="Goeker M."/>
        </authorList>
    </citation>
    <scope>NUCLEOTIDE SEQUENCE [LARGE SCALE GENOMIC DNA]</scope>
    <source>
        <strain evidence="6 7">DSM 103736</strain>
    </source>
</reference>
<accession>A0A370R429</accession>
<dbReference type="RefSeq" id="WP_115456919.1">
    <property type="nucleotide sequence ID" value="NZ_QRAP01000001.1"/>
</dbReference>
<evidence type="ECO:0000256" key="2">
    <source>
        <dbReference type="ARBA" id="ARBA00022692"/>
    </source>
</evidence>
<feature type="transmembrane region" description="Helical" evidence="5">
    <location>
        <begin position="46"/>
        <end position="69"/>
    </location>
</feature>
<dbReference type="EMBL" id="QRAP01000001">
    <property type="protein sequence ID" value="RDK97178.1"/>
    <property type="molecule type" value="Genomic_DNA"/>
</dbReference>
<organism evidence="6 7">
    <name type="scientific">Enterobacillus tribolii</name>
    <dbReference type="NCBI Taxonomy" id="1487935"/>
    <lineage>
        <taxon>Bacteria</taxon>
        <taxon>Pseudomonadati</taxon>
        <taxon>Pseudomonadota</taxon>
        <taxon>Gammaproteobacteria</taxon>
        <taxon>Enterobacterales</taxon>
        <taxon>Hafniaceae</taxon>
        <taxon>Enterobacillus</taxon>
    </lineage>
</organism>
<dbReference type="AlphaFoldDB" id="A0A370R429"/>